<evidence type="ECO:0000256" key="2">
    <source>
        <dbReference type="ARBA" id="ARBA00023043"/>
    </source>
</evidence>
<accession>A0A7S1VBQ7</accession>
<proteinExistence type="predicted"/>
<protein>
    <submittedName>
        <fullName evidence="5">Uncharacterized protein</fullName>
    </submittedName>
</protein>
<organism evidence="5">
    <name type="scientific">Sexangularia sp. CB-2014</name>
    <dbReference type="NCBI Taxonomy" id="1486929"/>
    <lineage>
        <taxon>Eukaryota</taxon>
        <taxon>Amoebozoa</taxon>
        <taxon>Tubulinea</taxon>
        <taxon>Elardia</taxon>
        <taxon>Arcellinida</taxon>
        <taxon>Arcellinida incertae sedis</taxon>
        <taxon>Sexangularia</taxon>
    </lineage>
</organism>
<feature type="repeat" description="ANK" evidence="3">
    <location>
        <begin position="319"/>
        <end position="351"/>
    </location>
</feature>
<dbReference type="Pfam" id="PF12796">
    <property type="entry name" value="Ank_2"/>
    <property type="match status" value="2"/>
</dbReference>
<dbReference type="EMBL" id="HBGL01005219">
    <property type="protein sequence ID" value="CAD9292805.1"/>
    <property type="molecule type" value="Transcribed_RNA"/>
</dbReference>
<dbReference type="AlphaFoldDB" id="A0A7S1VBQ7"/>
<feature type="compositionally biased region" description="Low complexity" evidence="4">
    <location>
        <begin position="201"/>
        <end position="215"/>
    </location>
</feature>
<keyword evidence="2 3" id="KW-0040">ANK repeat</keyword>
<evidence type="ECO:0000256" key="1">
    <source>
        <dbReference type="ARBA" id="ARBA00022737"/>
    </source>
</evidence>
<sequence length="405" mass="42584">MHPIDLCSAICSHCTTTELESLLSPVAQKNPELLLPLLTGHSDAGLSSLHYAASSNAPDVLYFLLSLSTRIPNEAIRGVGGNDQLDRHVGAALEAAPVPVTTQRKRPSYGDADTHKSSLFPPGPFDSAEGDCNDPPVSVRTSSGKNGRVHEEDVEGRRWRTDMEATKALVAHLETQEESNENDDEEVPHPVRKRSKRYSPRRVASSPAASTAARANDVEPTTPPRLSASATVKSTLPSSRALSILLDTRCRIRLWTPLHASAYAGALDATRVLLAAGVNIDAADTKGCTALHVAIQAQAASVVAALLDAGADVHHPVAGGGTALHLAAALPNRDIANLLLAAGANARAVDEVGDTPLHWAAREDAAPCASLPGLRITQPVRNADGETPYDVAMSVRAHAVAEILS</sequence>
<evidence type="ECO:0000256" key="4">
    <source>
        <dbReference type="SAM" id="MobiDB-lite"/>
    </source>
</evidence>
<dbReference type="InterPro" id="IPR002110">
    <property type="entry name" value="Ankyrin_rpt"/>
</dbReference>
<dbReference type="SUPFAM" id="SSF48403">
    <property type="entry name" value="Ankyrin repeat"/>
    <property type="match status" value="1"/>
</dbReference>
<dbReference type="PANTHER" id="PTHR24134">
    <property type="entry name" value="ANKYRIN REPEAT-CONTAINING PROTEIN DDB_G0279043"/>
    <property type="match status" value="1"/>
</dbReference>
<dbReference type="PROSITE" id="PS50088">
    <property type="entry name" value="ANK_REPEAT"/>
    <property type="match status" value="3"/>
</dbReference>
<dbReference type="InterPro" id="IPR036770">
    <property type="entry name" value="Ankyrin_rpt-contain_sf"/>
</dbReference>
<evidence type="ECO:0000313" key="5">
    <source>
        <dbReference type="EMBL" id="CAD9292805.1"/>
    </source>
</evidence>
<reference evidence="5" key="1">
    <citation type="submission" date="2021-01" db="EMBL/GenBank/DDBJ databases">
        <authorList>
            <person name="Corre E."/>
            <person name="Pelletier E."/>
            <person name="Niang G."/>
            <person name="Scheremetjew M."/>
            <person name="Finn R."/>
            <person name="Kale V."/>
            <person name="Holt S."/>
            <person name="Cochrane G."/>
            <person name="Meng A."/>
            <person name="Brown T."/>
            <person name="Cohen L."/>
        </authorList>
    </citation>
    <scope>NUCLEOTIDE SEQUENCE</scope>
    <source>
        <strain evidence="5">ATCC 50979</strain>
    </source>
</reference>
<keyword evidence="1" id="KW-0677">Repeat</keyword>
<dbReference type="Gene3D" id="1.25.40.20">
    <property type="entry name" value="Ankyrin repeat-containing domain"/>
    <property type="match status" value="2"/>
</dbReference>
<feature type="repeat" description="ANK" evidence="3">
    <location>
        <begin position="286"/>
        <end position="314"/>
    </location>
</feature>
<dbReference type="PROSITE" id="PS50297">
    <property type="entry name" value="ANK_REP_REGION"/>
    <property type="match status" value="3"/>
</dbReference>
<dbReference type="PANTHER" id="PTHR24134:SF9">
    <property type="entry name" value="ANKYRIN REPEAT AND SOCS BOX PROTEIN 8"/>
    <property type="match status" value="1"/>
</dbReference>
<evidence type="ECO:0000256" key="3">
    <source>
        <dbReference type="PROSITE-ProRule" id="PRU00023"/>
    </source>
</evidence>
<feature type="compositionally biased region" description="Acidic residues" evidence="4">
    <location>
        <begin position="176"/>
        <end position="186"/>
    </location>
</feature>
<feature type="compositionally biased region" description="Basic and acidic residues" evidence="4">
    <location>
        <begin position="148"/>
        <end position="165"/>
    </location>
</feature>
<feature type="region of interest" description="Disordered" evidence="4">
    <location>
        <begin position="98"/>
        <end position="233"/>
    </location>
</feature>
<feature type="repeat" description="ANK" evidence="3">
    <location>
        <begin position="253"/>
        <end position="285"/>
    </location>
</feature>
<feature type="compositionally biased region" description="Basic residues" evidence="4">
    <location>
        <begin position="190"/>
        <end position="200"/>
    </location>
</feature>
<gene>
    <name evidence="5" type="ORF">SSP0437_LOCUS4016</name>
</gene>
<name>A0A7S1VBQ7_9EUKA</name>
<dbReference type="SMART" id="SM00248">
    <property type="entry name" value="ANK"/>
    <property type="match status" value="4"/>
</dbReference>